<comment type="similarity">
    <text evidence="1">Belongs to the amino acid-polyamine-organocation (APC) superfamily. Cationic amino acid transporter (CAT) (TC 2.A.3.3) family.</text>
</comment>
<feature type="transmembrane region" description="Helical" evidence="2">
    <location>
        <begin position="192"/>
        <end position="213"/>
    </location>
</feature>
<dbReference type="EMBL" id="NKXS01002192">
    <property type="protein sequence ID" value="PIN14874.1"/>
    <property type="molecule type" value="Genomic_DNA"/>
</dbReference>
<evidence type="ECO:0000256" key="1">
    <source>
        <dbReference type="ARBA" id="ARBA00008572"/>
    </source>
</evidence>
<keyword evidence="4" id="KW-1185">Reference proteome</keyword>
<dbReference type="Gene3D" id="1.20.1740.10">
    <property type="entry name" value="Amino acid/polyamine transporter I"/>
    <property type="match status" value="1"/>
</dbReference>
<comment type="caution">
    <text evidence="3">The sequence shown here is derived from an EMBL/GenBank/DDBJ whole genome shotgun (WGS) entry which is preliminary data.</text>
</comment>
<feature type="transmembrane region" description="Helical" evidence="2">
    <location>
        <begin position="73"/>
        <end position="94"/>
    </location>
</feature>
<feature type="transmembrane region" description="Helical" evidence="2">
    <location>
        <begin position="48"/>
        <end position="67"/>
    </location>
</feature>
<dbReference type="OrthoDB" id="3900342at2759"/>
<evidence type="ECO:0000313" key="3">
    <source>
        <dbReference type="EMBL" id="PIN14874.1"/>
    </source>
</evidence>
<dbReference type="GO" id="GO:0015189">
    <property type="term" value="F:L-lysine transmembrane transporter activity"/>
    <property type="evidence" value="ECO:0007669"/>
    <property type="project" value="TreeGrafter"/>
</dbReference>
<accession>A0A2G9HBI4</accession>
<name>A0A2G9HBI4_9LAMI</name>
<dbReference type="GO" id="GO:0005313">
    <property type="term" value="F:L-glutamate transmembrane transporter activity"/>
    <property type="evidence" value="ECO:0007669"/>
    <property type="project" value="TreeGrafter"/>
</dbReference>
<organism evidence="3 4">
    <name type="scientific">Handroanthus impetiginosus</name>
    <dbReference type="NCBI Taxonomy" id="429701"/>
    <lineage>
        <taxon>Eukaryota</taxon>
        <taxon>Viridiplantae</taxon>
        <taxon>Streptophyta</taxon>
        <taxon>Embryophyta</taxon>
        <taxon>Tracheophyta</taxon>
        <taxon>Spermatophyta</taxon>
        <taxon>Magnoliopsida</taxon>
        <taxon>eudicotyledons</taxon>
        <taxon>Gunneridae</taxon>
        <taxon>Pentapetalae</taxon>
        <taxon>asterids</taxon>
        <taxon>lamiids</taxon>
        <taxon>Lamiales</taxon>
        <taxon>Bignoniaceae</taxon>
        <taxon>Crescentiina</taxon>
        <taxon>Tabebuia alliance</taxon>
        <taxon>Handroanthus</taxon>
    </lineage>
</organism>
<evidence type="ECO:0000256" key="2">
    <source>
        <dbReference type="SAM" id="Phobius"/>
    </source>
</evidence>
<proteinExistence type="inferred from homology"/>
<dbReference type="AlphaFoldDB" id="A0A2G9HBI4"/>
<evidence type="ECO:0000313" key="4">
    <source>
        <dbReference type="Proteomes" id="UP000231279"/>
    </source>
</evidence>
<dbReference type="STRING" id="429701.A0A2G9HBI4"/>
<dbReference type="PANTHER" id="PTHR43243:SF22">
    <property type="entry name" value="CATIONIC AMINO ACID TRANSPORTER 5"/>
    <property type="match status" value="1"/>
</dbReference>
<dbReference type="Proteomes" id="UP000231279">
    <property type="component" value="Unassembled WGS sequence"/>
</dbReference>
<dbReference type="GO" id="GO:0005886">
    <property type="term" value="C:plasma membrane"/>
    <property type="evidence" value="ECO:0007669"/>
    <property type="project" value="TreeGrafter"/>
</dbReference>
<keyword evidence="2" id="KW-1133">Transmembrane helix</keyword>
<sequence length="263" mass="29369">MKCCLNWWDLLEWFGPFHKFPPNCFYNGDRILECIYLARKKKKNWCDLPWFGFGSAIGAGIFILAGQEAHDHVGPAIVFSYVAPGLSVMLLVFFDTEFAVEIPFAGESFAYPRVESIDLAAFITVGNTLLESIIRSAAVARSWTSYFATLLDFCPDSLRILTDIRDGFSLLEPIAVCVLAITATISKTNFHLNWIASAIKTVVILFVTVAGFAHAKTSSLQFFLSHGAAGSPKQELLCTLLMEDSIVSQPWQRKQETQAEKYF</sequence>
<reference evidence="4" key="1">
    <citation type="journal article" date="2018" name="Gigascience">
        <title>Genome assembly of the Pink Ipe (Handroanthus impetiginosus, Bignoniaceae), a highly valued, ecologically keystone Neotropical timber forest tree.</title>
        <authorList>
            <person name="Silva-Junior O.B."/>
            <person name="Grattapaglia D."/>
            <person name="Novaes E."/>
            <person name="Collevatti R.G."/>
        </authorList>
    </citation>
    <scope>NUCLEOTIDE SEQUENCE [LARGE SCALE GENOMIC DNA]</scope>
    <source>
        <strain evidence="4">cv. UFG-1</strain>
    </source>
</reference>
<dbReference type="PANTHER" id="PTHR43243">
    <property type="entry name" value="INNER MEMBRANE TRANSPORTER YGJI-RELATED"/>
    <property type="match status" value="1"/>
</dbReference>
<evidence type="ECO:0008006" key="5">
    <source>
        <dbReference type="Google" id="ProtNLM"/>
    </source>
</evidence>
<keyword evidence="2" id="KW-0472">Membrane</keyword>
<protein>
    <recommendedName>
        <fullName evidence="5">Amino acid permease/ SLC12A domain-containing protein</fullName>
    </recommendedName>
</protein>
<keyword evidence="2" id="KW-0812">Transmembrane</keyword>
<gene>
    <name evidence="3" type="ORF">CDL12_12487</name>
</gene>